<dbReference type="Pfam" id="PF07730">
    <property type="entry name" value="HisKA_3"/>
    <property type="match status" value="1"/>
</dbReference>
<evidence type="ECO:0000256" key="5">
    <source>
        <dbReference type="ARBA" id="ARBA00022741"/>
    </source>
</evidence>
<dbReference type="Gene3D" id="1.20.5.1930">
    <property type="match status" value="1"/>
</dbReference>
<keyword evidence="9" id="KW-0175">Coiled coil</keyword>
<dbReference type="InterPro" id="IPR050482">
    <property type="entry name" value="Sensor_HK_TwoCompSys"/>
</dbReference>
<feature type="domain" description="Histidine kinase/HSP90-like ATPase" evidence="10">
    <location>
        <begin position="231"/>
        <end position="314"/>
    </location>
</feature>
<evidence type="ECO:0000256" key="4">
    <source>
        <dbReference type="ARBA" id="ARBA00022679"/>
    </source>
</evidence>
<dbReference type="GO" id="GO:0016020">
    <property type="term" value="C:membrane"/>
    <property type="evidence" value="ECO:0007669"/>
    <property type="project" value="InterPro"/>
</dbReference>
<protein>
    <recommendedName>
        <fullName evidence="2">histidine kinase</fullName>
        <ecNumber evidence="2">2.7.13.3</ecNumber>
    </recommendedName>
</protein>
<keyword evidence="8" id="KW-0902">Two-component regulatory system</keyword>
<reference evidence="12 13" key="1">
    <citation type="submission" date="2019-06" db="EMBL/GenBank/DDBJ databases">
        <title>Sequencing the genomes of 1000 actinobacteria strains.</title>
        <authorList>
            <person name="Klenk H.-P."/>
        </authorList>
    </citation>
    <scope>NUCLEOTIDE SEQUENCE [LARGE SCALE GENOMIC DNA]</scope>
    <source>
        <strain evidence="12 13">DSM 46699</strain>
    </source>
</reference>
<name>A0A561VAD4_9PSEU</name>
<dbReference type="EMBL" id="VIWX01000001">
    <property type="protein sequence ID" value="TWG08576.1"/>
    <property type="molecule type" value="Genomic_DNA"/>
</dbReference>
<evidence type="ECO:0000256" key="8">
    <source>
        <dbReference type="ARBA" id="ARBA00023012"/>
    </source>
</evidence>
<dbReference type="InterPro" id="IPR011712">
    <property type="entry name" value="Sig_transdc_His_kin_sub3_dim/P"/>
</dbReference>
<dbReference type="AlphaFoldDB" id="A0A561VAD4"/>
<keyword evidence="5" id="KW-0547">Nucleotide-binding</keyword>
<feature type="coiled-coil region" evidence="9">
    <location>
        <begin position="161"/>
        <end position="188"/>
    </location>
</feature>
<dbReference type="PANTHER" id="PTHR24421:SF10">
    <property type="entry name" value="NITRATE_NITRITE SENSOR PROTEIN NARQ"/>
    <property type="match status" value="1"/>
</dbReference>
<proteinExistence type="predicted"/>
<evidence type="ECO:0000256" key="7">
    <source>
        <dbReference type="ARBA" id="ARBA00022840"/>
    </source>
</evidence>
<dbReference type="InterPro" id="IPR036890">
    <property type="entry name" value="HATPase_C_sf"/>
</dbReference>
<keyword evidence="6 12" id="KW-0418">Kinase</keyword>
<dbReference type="SUPFAM" id="SSF55874">
    <property type="entry name" value="ATPase domain of HSP90 chaperone/DNA topoisomerase II/histidine kinase"/>
    <property type="match status" value="1"/>
</dbReference>
<dbReference type="PANTHER" id="PTHR24421">
    <property type="entry name" value="NITRATE/NITRITE SENSOR PROTEIN NARX-RELATED"/>
    <property type="match status" value="1"/>
</dbReference>
<comment type="catalytic activity">
    <reaction evidence="1">
        <text>ATP + protein L-histidine = ADP + protein N-phospho-L-histidine.</text>
        <dbReference type="EC" id="2.7.13.3"/>
    </reaction>
</comment>
<dbReference type="Pfam" id="PF02518">
    <property type="entry name" value="HATPase_c"/>
    <property type="match status" value="1"/>
</dbReference>
<sequence length="315" mass="33304">MRAQEKRAVEAVADHLAGLCHAPDAFSLAQVIGTALGATGCALTISGERHQWGRGEDRWLSEPVEYDGQVQAVLAVAPETAGPLDSLAAVLGPPLVALRLAAETDQLRRDGDAAARELVDDRWRTTVEMEQERRGLERDLHDGAQHHLVALKMSMALVEHTGATQERLAELESKLDAAEKALTDTAAGILPIPLSTEGLAGALRAELDAHPDVALDTTGFRRRYPPLVESTVYFACLEAVNNAHKHAPGASIRVAVRDNAGGLEFVVSDNGPGFTITGRNKGLPNLSARMATVGGTIDVRSAPGQGTTITAFVPG</sequence>
<keyword evidence="3" id="KW-0597">Phosphoprotein</keyword>
<evidence type="ECO:0000256" key="2">
    <source>
        <dbReference type="ARBA" id="ARBA00012438"/>
    </source>
</evidence>
<dbReference type="EC" id="2.7.13.3" evidence="2"/>
<gene>
    <name evidence="12" type="ORF">FHU35_111195</name>
</gene>
<dbReference type="RefSeq" id="WP_145737328.1">
    <property type="nucleotide sequence ID" value="NZ_VIWX01000001.1"/>
</dbReference>
<evidence type="ECO:0000259" key="10">
    <source>
        <dbReference type="Pfam" id="PF02518"/>
    </source>
</evidence>
<dbReference type="GO" id="GO:0046983">
    <property type="term" value="F:protein dimerization activity"/>
    <property type="evidence" value="ECO:0007669"/>
    <property type="project" value="InterPro"/>
</dbReference>
<evidence type="ECO:0000256" key="9">
    <source>
        <dbReference type="SAM" id="Coils"/>
    </source>
</evidence>
<keyword evidence="13" id="KW-1185">Reference proteome</keyword>
<dbReference type="CDD" id="cd16917">
    <property type="entry name" value="HATPase_UhpB-NarQ-NarX-like"/>
    <property type="match status" value="1"/>
</dbReference>
<evidence type="ECO:0000313" key="12">
    <source>
        <dbReference type="EMBL" id="TWG08576.1"/>
    </source>
</evidence>
<dbReference type="OrthoDB" id="3217947at2"/>
<organism evidence="12 13">
    <name type="scientific">Saccharopolyspora dendranthemae</name>
    <dbReference type="NCBI Taxonomy" id="1181886"/>
    <lineage>
        <taxon>Bacteria</taxon>
        <taxon>Bacillati</taxon>
        <taxon>Actinomycetota</taxon>
        <taxon>Actinomycetes</taxon>
        <taxon>Pseudonocardiales</taxon>
        <taxon>Pseudonocardiaceae</taxon>
        <taxon>Saccharopolyspora</taxon>
    </lineage>
</organism>
<dbReference type="Gene3D" id="3.30.565.10">
    <property type="entry name" value="Histidine kinase-like ATPase, C-terminal domain"/>
    <property type="match status" value="1"/>
</dbReference>
<dbReference type="GO" id="GO:0000155">
    <property type="term" value="F:phosphorelay sensor kinase activity"/>
    <property type="evidence" value="ECO:0007669"/>
    <property type="project" value="InterPro"/>
</dbReference>
<accession>A0A561VAD4</accession>
<feature type="domain" description="Signal transduction histidine kinase subgroup 3 dimerisation and phosphoacceptor" evidence="11">
    <location>
        <begin position="132"/>
        <end position="184"/>
    </location>
</feature>
<evidence type="ECO:0000259" key="11">
    <source>
        <dbReference type="Pfam" id="PF07730"/>
    </source>
</evidence>
<keyword evidence="4" id="KW-0808">Transferase</keyword>
<evidence type="ECO:0000313" key="13">
    <source>
        <dbReference type="Proteomes" id="UP000316184"/>
    </source>
</evidence>
<dbReference type="InterPro" id="IPR003594">
    <property type="entry name" value="HATPase_dom"/>
</dbReference>
<evidence type="ECO:0000256" key="1">
    <source>
        <dbReference type="ARBA" id="ARBA00000085"/>
    </source>
</evidence>
<dbReference type="Proteomes" id="UP000316184">
    <property type="component" value="Unassembled WGS sequence"/>
</dbReference>
<keyword evidence="7" id="KW-0067">ATP-binding</keyword>
<dbReference type="GO" id="GO:0005524">
    <property type="term" value="F:ATP binding"/>
    <property type="evidence" value="ECO:0007669"/>
    <property type="project" value="UniProtKB-KW"/>
</dbReference>
<comment type="caution">
    <text evidence="12">The sequence shown here is derived from an EMBL/GenBank/DDBJ whole genome shotgun (WGS) entry which is preliminary data.</text>
</comment>
<evidence type="ECO:0000256" key="3">
    <source>
        <dbReference type="ARBA" id="ARBA00022553"/>
    </source>
</evidence>
<evidence type="ECO:0000256" key="6">
    <source>
        <dbReference type="ARBA" id="ARBA00022777"/>
    </source>
</evidence>